<feature type="compositionally biased region" description="Polar residues" evidence="1">
    <location>
        <begin position="118"/>
        <end position="127"/>
    </location>
</feature>
<keyword evidence="3" id="KW-1185">Reference proteome</keyword>
<dbReference type="Proteomes" id="UP000807716">
    <property type="component" value="Unassembled WGS sequence"/>
</dbReference>
<evidence type="ECO:0000313" key="3">
    <source>
        <dbReference type="Proteomes" id="UP000807716"/>
    </source>
</evidence>
<accession>A0A9P6UA99</accession>
<proteinExistence type="predicted"/>
<gene>
    <name evidence="2" type="ORF">DFQ27_009742</name>
</gene>
<dbReference type="EMBL" id="JAAAJB010000093">
    <property type="protein sequence ID" value="KAG0266440.1"/>
    <property type="molecule type" value="Genomic_DNA"/>
</dbReference>
<evidence type="ECO:0000313" key="2">
    <source>
        <dbReference type="EMBL" id="KAG0266440.1"/>
    </source>
</evidence>
<organism evidence="2 3">
    <name type="scientific">Actinomortierella ambigua</name>
    <dbReference type="NCBI Taxonomy" id="1343610"/>
    <lineage>
        <taxon>Eukaryota</taxon>
        <taxon>Fungi</taxon>
        <taxon>Fungi incertae sedis</taxon>
        <taxon>Mucoromycota</taxon>
        <taxon>Mortierellomycotina</taxon>
        <taxon>Mortierellomycetes</taxon>
        <taxon>Mortierellales</taxon>
        <taxon>Mortierellaceae</taxon>
        <taxon>Actinomortierella</taxon>
    </lineage>
</organism>
<feature type="compositionally biased region" description="Pro residues" evidence="1">
    <location>
        <begin position="143"/>
        <end position="158"/>
    </location>
</feature>
<comment type="caution">
    <text evidence="2">The sequence shown here is derived from an EMBL/GenBank/DDBJ whole genome shotgun (WGS) entry which is preliminary data.</text>
</comment>
<dbReference type="AlphaFoldDB" id="A0A9P6UA99"/>
<sequence>MDSIIHPHLKMPFLKKLSDGFNRVFSDFARMELQTNGQQADPRDGPPSRLAGVSATAIEASHRPVSNEHRAGMLAMDTGAAQPEPIKGNRHVLAFKAARKAVKTTNNTVPSYLLPRGNGNSDGNITPSDADKKQLPTQDQPSTYPPMPKDPPLPAYKP</sequence>
<evidence type="ECO:0000256" key="1">
    <source>
        <dbReference type="SAM" id="MobiDB-lite"/>
    </source>
</evidence>
<feature type="region of interest" description="Disordered" evidence="1">
    <location>
        <begin position="104"/>
        <end position="158"/>
    </location>
</feature>
<protein>
    <submittedName>
        <fullName evidence="2">Uncharacterized protein</fullName>
    </submittedName>
</protein>
<name>A0A9P6UA99_9FUNG</name>
<reference evidence="2" key="1">
    <citation type="journal article" date="2020" name="Fungal Divers.">
        <title>Resolving the Mortierellaceae phylogeny through synthesis of multi-gene phylogenetics and phylogenomics.</title>
        <authorList>
            <person name="Vandepol N."/>
            <person name="Liber J."/>
            <person name="Desiro A."/>
            <person name="Na H."/>
            <person name="Kennedy M."/>
            <person name="Barry K."/>
            <person name="Grigoriev I.V."/>
            <person name="Miller A.N."/>
            <person name="O'Donnell K."/>
            <person name="Stajich J.E."/>
            <person name="Bonito G."/>
        </authorList>
    </citation>
    <scope>NUCLEOTIDE SEQUENCE</scope>
    <source>
        <strain evidence="2">BC1065</strain>
    </source>
</reference>